<dbReference type="CDD" id="cd23275">
    <property type="entry name" value="Dkk4_Cys2"/>
    <property type="match status" value="1"/>
</dbReference>
<dbReference type="CDD" id="cd23013">
    <property type="entry name" value="Dkk4_Cys1"/>
    <property type="match status" value="1"/>
</dbReference>
<dbReference type="InterPro" id="IPR048500">
    <property type="entry name" value="DIKK1/2/4_C-subdom1"/>
</dbReference>
<keyword evidence="4" id="KW-0964">Secreted</keyword>
<name>A0A6P7XYG5_9AMPH</name>
<dbReference type="FunCoup" id="A0A6P7XYG5">
    <property type="interactions" value="157"/>
</dbReference>
<dbReference type="AlphaFoldDB" id="A0A6P7XYG5"/>
<dbReference type="Gene3D" id="2.10.80.10">
    <property type="entry name" value="Lipase, subunit A"/>
    <property type="match status" value="1"/>
</dbReference>
<feature type="region of interest" description="Disordered" evidence="8">
    <location>
        <begin position="120"/>
        <end position="141"/>
    </location>
</feature>
<feature type="domain" description="Dickkopf-related protein 1/2/4 C-terminal subdomain 1" evidence="12">
    <location>
        <begin position="138"/>
        <end position="167"/>
    </location>
</feature>
<comment type="similarity">
    <text evidence="2">Belongs to the dickkopf family.</text>
</comment>
<dbReference type="GO" id="GO:0048019">
    <property type="term" value="F:receptor antagonist activity"/>
    <property type="evidence" value="ECO:0007669"/>
    <property type="project" value="TreeGrafter"/>
</dbReference>
<dbReference type="FunFam" id="2.10.80.10:FF:000001">
    <property type="entry name" value="Dickkopf WNT-signaling pathway inhibitor 2"/>
    <property type="match status" value="1"/>
</dbReference>
<evidence type="ECO:0000256" key="3">
    <source>
        <dbReference type="ARBA" id="ARBA00022473"/>
    </source>
</evidence>
<dbReference type="InParanoid" id="A0A6P7XYG5"/>
<reference evidence="14" key="1">
    <citation type="submission" date="2025-08" db="UniProtKB">
        <authorList>
            <consortium name="RefSeq"/>
        </authorList>
    </citation>
    <scope>IDENTIFICATION</scope>
</reference>
<dbReference type="Pfam" id="PF21481">
    <property type="entry name" value="DIKK1-2-4_C-subdom1"/>
    <property type="match status" value="1"/>
</dbReference>
<comment type="subcellular location">
    <subcellularLocation>
        <location evidence="1">Secreted</location>
    </subcellularLocation>
</comment>
<evidence type="ECO:0000259" key="12">
    <source>
        <dbReference type="Pfam" id="PF21481"/>
    </source>
</evidence>
<keyword evidence="7" id="KW-1015">Disulfide bond</keyword>
<evidence type="ECO:0000256" key="7">
    <source>
        <dbReference type="ARBA" id="ARBA00023157"/>
    </source>
</evidence>
<feature type="domain" description="Dickkopf N-terminal cysteine-rich" evidence="10">
    <location>
        <begin position="40"/>
        <end position="91"/>
    </location>
</feature>
<dbReference type="InterPro" id="IPR048499">
    <property type="entry name" value="DIKK1/2/4_C-subdom2"/>
</dbReference>
<dbReference type="RefSeq" id="XP_030055504.1">
    <property type="nucleotide sequence ID" value="XM_030199644.1"/>
</dbReference>
<evidence type="ECO:0000256" key="6">
    <source>
        <dbReference type="ARBA" id="ARBA00022729"/>
    </source>
</evidence>
<dbReference type="GO" id="GO:0039706">
    <property type="term" value="F:co-receptor binding"/>
    <property type="evidence" value="ECO:0007669"/>
    <property type="project" value="TreeGrafter"/>
</dbReference>
<evidence type="ECO:0000313" key="14">
    <source>
        <dbReference type="RefSeq" id="XP_030055504.1"/>
    </source>
</evidence>
<feature type="signal peptide" evidence="9">
    <location>
        <begin position="1"/>
        <end position="18"/>
    </location>
</feature>
<keyword evidence="3" id="KW-0217">Developmental protein</keyword>
<evidence type="ECO:0000259" key="11">
    <source>
        <dbReference type="Pfam" id="PF21479"/>
    </source>
</evidence>
<evidence type="ECO:0000256" key="8">
    <source>
        <dbReference type="SAM" id="MobiDB-lite"/>
    </source>
</evidence>
<evidence type="ECO:0000256" key="1">
    <source>
        <dbReference type="ARBA" id="ARBA00004613"/>
    </source>
</evidence>
<keyword evidence="6 9" id="KW-0732">Signal</keyword>
<evidence type="ECO:0000259" key="10">
    <source>
        <dbReference type="Pfam" id="PF04706"/>
    </source>
</evidence>
<dbReference type="Proteomes" id="UP000515156">
    <property type="component" value="Chromosome 4"/>
</dbReference>
<dbReference type="KEGG" id="muo:115468120"/>
<feature type="domain" description="Dickkopf-related protein 1/2/4 C-terminal subdomain 2" evidence="11">
    <location>
        <begin position="170"/>
        <end position="218"/>
    </location>
</feature>
<sequence>MLALLILAMSCGCSPVIALVLDSNTIKGSAEVQGNRKGPQCSLDRDCTSGKFCSASGGELPFCATCHGLRRRCQRNSMCCPGTICLNGVCTQVAEAPATEEKKHQEEDLKAITQYQIQENKLRKKPHTNKPQSRTGKEGDSCLRTSDCGQELCCARHFWTKICKPILIEGEVCSSRKHKGVAQGPQIFQRCDCGPGLICRVQVSAASSRSRLRVCQRR</sequence>
<dbReference type="GO" id="GO:0016055">
    <property type="term" value="P:Wnt signaling pathway"/>
    <property type="evidence" value="ECO:0007669"/>
    <property type="project" value="UniProtKB-KW"/>
</dbReference>
<feature type="chain" id="PRO_5027922645" evidence="9">
    <location>
        <begin position="19"/>
        <end position="218"/>
    </location>
</feature>
<evidence type="ECO:0000313" key="13">
    <source>
        <dbReference type="Proteomes" id="UP000515156"/>
    </source>
</evidence>
<evidence type="ECO:0000256" key="9">
    <source>
        <dbReference type="SAM" id="SignalP"/>
    </source>
</evidence>
<dbReference type="InterPro" id="IPR006796">
    <property type="entry name" value="Dickkopf_N"/>
</dbReference>
<dbReference type="GO" id="GO:0005615">
    <property type="term" value="C:extracellular space"/>
    <property type="evidence" value="ECO:0007669"/>
    <property type="project" value="TreeGrafter"/>
</dbReference>
<keyword evidence="5" id="KW-0879">Wnt signaling pathway</keyword>
<dbReference type="OrthoDB" id="4321958at2759"/>
<accession>A0A6P7XYG5</accession>
<keyword evidence="13" id="KW-1185">Reference proteome</keyword>
<protein>
    <submittedName>
        <fullName evidence="14">Dickkopf-related protein 4</fullName>
    </submittedName>
</protein>
<dbReference type="Pfam" id="PF04706">
    <property type="entry name" value="Dickkopf_N"/>
    <property type="match status" value="1"/>
</dbReference>
<gene>
    <name evidence="14" type="primary">DKK4</name>
</gene>
<dbReference type="InterPro" id="IPR039863">
    <property type="entry name" value="DKK1-4"/>
</dbReference>
<dbReference type="PANTHER" id="PTHR12113:SF10">
    <property type="entry name" value="DICKKOPF-RELATED PROTEIN 4"/>
    <property type="match status" value="1"/>
</dbReference>
<evidence type="ECO:0000256" key="2">
    <source>
        <dbReference type="ARBA" id="ARBA00010842"/>
    </source>
</evidence>
<dbReference type="GO" id="GO:0090090">
    <property type="term" value="P:negative regulation of canonical Wnt signaling pathway"/>
    <property type="evidence" value="ECO:0007669"/>
    <property type="project" value="TreeGrafter"/>
</dbReference>
<organism evidence="13 14">
    <name type="scientific">Microcaecilia unicolor</name>
    <dbReference type="NCBI Taxonomy" id="1415580"/>
    <lineage>
        <taxon>Eukaryota</taxon>
        <taxon>Metazoa</taxon>
        <taxon>Chordata</taxon>
        <taxon>Craniata</taxon>
        <taxon>Vertebrata</taxon>
        <taxon>Euteleostomi</taxon>
        <taxon>Amphibia</taxon>
        <taxon>Gymnophiona</taxon>
        <taxon>Siphonopidae</taxon>
        <taxon>Microcaecilia</taxon>
    </lineage>
</organism>
<evidence type="ECO:0000256" key="4">
    <source>
        <dbReference type="ARBA" id="ARBA00022525"/>
    </source>
</evidence>
<proteinExistence type="inferred from homology"/>
<dbReference type="GeneID" id="115468120"/>
<dbReference type="PANTHER" id="PTHR12113">
    <property type="entry name" value="DICKKOPF3-LIKE 3"/>
    <property type="match status" value="1"/>
</dbReference>
<dbReference type="InterPro" id="IPR047299">
    <property type="entry name" value="Dkk4_Cys2"/>
</dbReference>
<dbReference type="CTD" id="27121"/>
<dbReference type="Pfam" id="PF21479">
    <property type="entry name" value="DIKK1-2-4_C-subdom2"/>
    <property type="match status" value="1"/>
</dbReference>
<evidence type="ECO:0000256" key="5">
    <source>
        <dbReference type="ARBA" id="ARBA00022687"/>
    </source>
</evidence>